<evidence type="ECO:0000313" key="1">
    <source>
        <dbReference type="EMBL" id="MBB3956252.1"/>
    </source>
</evidence>
<reference evidence="1 2" key="1">
    <citation type="submission" date="2020-08" db="EMBL/GenBank/DDBJ databases">
        <title>Genomic Encyclopedia of Type Strains, Phase IV (KMG-IV): sequencing the most valuable type-strain genomes for metagenomic binning, comparative biology and taxonomic classification.</title>
        <authorList>
            <person name="Goeker M."/>
        </authorList>
    </citation>
    <scope>NUCLEOTIDE SEQUENCE [LARGE SCALE GENOMIC DNA]</scope>
    <source>
        <strain evidence="1 2">DSM 27057</strain>
    </source>
</reference>
<name>A0A7W6CI46_9SPHN</name>
<protein>
    <submittedName>
        <fullName evidence="1">Uncharacterized protein</fullName>
    </submittedName>
</protein>
<dbReference type="RefSeq" id="WP_183627153.1">
    <property type="nucleotide sequence ID" value="NZ_JACIDX010000012.1"/>
</dbReference>
<evidence type="ECO:0000313" key="2">
    <source>
        <dbReference type="Proteomes" id="UP000548867"/>
    </source>
</evidence>
<sequence>MTVPTPTSSAFYVQFPQGRAPRVQAVLDLLRQATDAARILTVTHQPQDDDDWLELLSSGLTFDLCGLSGGVAAPQVAVRYGVAADTDLDHSAWLRLAPGAHLSGGRSQLPVVRVMAGVVLALLDLPDAMGVAWGPARTVMSTEHFRRIIPGWLKGGAFPALGLTALSRDAAGGVVSEGLSFFTGLELRIEPLLAKQPGLAGKIAVRLIHSLVEGWTVKEPTEVEGPEGEILGVIPEENGKILRVCPAR</sequence>
<comment type="caution">
    <text evidence="1">The sequence shown here is derived from an EMBL/GenBank/DDBJ whole genome shotgun (WGS) entry which is preliminary data.</text>
</comment>
<accession>A0A7W6CI46</accession>
<keyword evidence="2" id="KW-1185">Reference proteome</keyword>
<organism evidence="1 2">
    <name type="scientific">Novosphingobium sediminicola</name>
    <dbReference type="NCBI Taxonomy" id="563162"/>
    <lineage>
        <taxon>Bacteria</taxon>
        <taxon>Pseudomonadati</taxon>
        <taxon>Pseudomonadota</taxon>
        <taxon>Alphaproteobacteria</taxon>
        <taxon>Sphingomonadales</taxon>
        <taxon>Sphingomonadaceae</taxon>
        <taxon>Novosphingobium</taxon>
    </lineage>
</organism>
<proteinExistence type="predicted"/>
<dbReference type="Proteomes" id="UP000548867">
    <property type="component" value="Unassembled WGS sequence"/>
</dbReference>
<dbReference type="AlphaFoldDB" id="A0A7W6CI46"/>
<gene>
    <name evidence="1" type="ORF">GGR38_003210</name>
</gene>
<dbReference type="EMBL" id="JACIDX010000012">
    <property type="protein sequence ID" value="MBB3956252.1"/>
    <property type="molecule type" value="Genomic_DNA"/>
</dbReference>